<evidence type="ECO:0000313" key="10">
    <source>
        <dbReference type="Proteomes" id="UP000613030"/>
    </source>
</evidence>
<dbReference type="Gene3D" id="6.10.340.10">
    <property type="match status" value="1"/>
</dbReference>
<keyword evidence="4 7" id="KW-1133">Transmembrane helix</keyword>
<feature type="compositionally biased region" description="Basic and acidic residues" evidence="6">
    <location>
        <begin position="549"/>
        <end position="565"/>
    </location>
</feature>
<organism evidence="9 10">
    <name type="scientific">Chryseolinea lacunae</name>
    <dbReference type="NCBI Taxonomy" id="2801331"/>
    <lineage>
        <taxon>Bacteria</taxon>
        <taxon>Pseudomonadati</taxon>
        <taxon>Bacteroidota</taxon>
        <taxon>Cytophagia</taxon>
        <taxon>Cytophagales</taxon>
        <taxon>Fulvivirgaceae</taxon>
        <taxon>Chryseolinea</taxon>
    </lineage>
</organism>
<feature type="region of interest" description="Disordered" evidence="6">
    <location>
        <begin position="520"/>
        <end position="587"/>
    </location>
</feature>
<dbReference type="SMART" id="SM01049">
    <property type="entry name" value="Cache_2"/>
    <property type="match status" value="1"/>
</dbReference>
<dbReference type="RefSeq" id="WP_202006606.1">
    <property type="nucleotide sequence ID" value="NZ_JAERRB010000001.1"/>
</dbReference>
<dbReference type="InterPro" id="IPR003018">
    <property type="entry name" value="GAF"/>
</dbReference>
<feature type="compositionally biased region" description="Basic and acidic residues" evidence="6">
    <location>
        <begin position="527"/>
        <end position="540"/>
    </location>
</feature>
<dbReference type="SMART" id="SM00304">
    <property type="entry name" value="HAMP"/>
    <property type="match status" value="1"/>
</dbReference>
<dbReference type="Pfam" id="PF00672">
    <property type="entry name" value="HAMP"/>
    <property type="match status" value="1"/>
</dbReference>
<dbReference type="SMART" id="SM00065">
    <property type="entry name" value="GAF"/>
    <property type="match status" value="1"/>
</dbReference>
<dbReference type="EMBL" id="JAERRB010000001">
    <property type="protein sequence ID" value="MBL0739627.1"/>
    <property type="molecule type" value="Genomic_DNA"/>
</dbReference>
<keyword evidence="3 7" id="KW-0812">Transmembrane</keyword>
<feature type="domain" description="HAMP" evidence="8">
    <location>
        <begin position="252"/>
        <end position="304"/>
    </location>
</feature>
<proteinExistence type="predicted"/>
<dbReference type="SUPFAM" id="SSF55781">
    <property type="entry name" value="GAF domain-like"/>
    <property type="match status" value="1"/>
</dbReference>
<dbReference type="Pfam" id="PF13185">
    <property type="entry name" value="GAF_2"/>
    <property type="match status" value="1"/>
</dbReference>
<dbReference type="SUPFAM" id="SSF158472">
    <property type="entry name" value="HAMP domain-like"/>
    <property type="match status" value="1"/>
</dbReference>
<dbReference type="PANTHER" id="PTHR32089:SF112">
    <property type="entry name" value="LYSOZYME-LIKE PROTEIN-RELATED"/>
    <property type="match status" value="1"/>
</dbReference>
<dbReference type="Proteomes" id="UP000613030">
    <property type="component" value="Unassembled WGS sequence"/>
</dbReference>
<dbReference type="InterPro" id="IPR004010">
    <property type="entry name" value="Double_Cache_2"/>
</dbReference>
<protein>
    <submittedName>
        <fullName evidence="9">Cache domain-containing protein</fullName>
    </submittedName>
</protein>
<dbReference type="Pfam" id="PF08269">
    <property type="entry name" value="dCache_2"/>
    <property type="match status" value="1"/>
</dbReference>
<sequence length="587" mass="66235">MKLRQKITLLISLALLVPTVFISTVAIYKIRSKANTDIASYHDEELGKLKLYLKHITDIAYGMIEVQHKHLQDSIDRYNAHADSTQAKMTMSPALMERTLKELSAIRFDKGEGYFWVTDNKVPFPTMLMHAEKKDQKGKVLDDPKHNVEKGKGRNIYQVRAELSNANGDAFVEYVMKKPGTEEVDNKISYSRLYKPLGWIVSTGFYTDAIDKAVADKQADLNSQIGQMIFFIIALAVIILAVGLTVSIYFSKALTNAILQIKDKLEQLAEGRKVDEVTVDRKDEIGSMTQSLNAVVSGLASYTNFAKEIGVGNLTQEFTPLSKEDILGNELLEMRDNLKKAADEKSIRDWANEGMASLGDVLRRNNSDTKELAHEIIKELVKYLGVNQAALFILEEGNGPEDQWLELTAAYAYDRKKFLKKRVGIGEGLVGQCVLERGTLHLREVPQEYVTITSGLGEAVPRTLLIVPLLYNESVYGVLEMASFKVFRDHEIAFIEKIAQSIASTVATVQINERTKRLLEQSQQMSEEMKAQEEELRQNQEELQATSEQMRRRQVELEKENERLKRGLPATDTKSNEAIEASEFETV</sequence>
<keyword evidence="2" id="KW-1003">Cell membrane</keyword>
<name>A0ABS1KLR1_9BACT</name>
<dbReference type="PROSITE" id="PS50885">
    <property type="entry name" value="HAMP"/>
    <property type="match status" value="1"/>
</dbReference>
<dbReference type="Gene3D" id="3.30.450.20">
    <property type="entry name" value="PAS domain"/>
    <property type="match status" value="1"/>
</dbReference>
<evidence type="ECO:0000259" key="8">
    <source>
        <dbReference type="PROSITE" id="PS50885"/>
    </source>
</evidence>
<dbReference type="CDD" id="cd06225">
    <property type="entry name" value="HAMP"/>
    <property type="match status" value="1"/>
</dbReference>
<evidence type="ECO:0000256" key="2">
    <source>
        <dbReference type="ARBA" id="ARBA00022475"/>
    </source>
</evidence>
<evidence type="ECO:0000256" key="1">
    <source>
        <dbReference type="ARBA" id="ARBA00004651"/>
    </source>
</evidence>
<comment type="caution">
    <text evidence="9">The sequence shown here is derived from an EMBL/GenBank/DDBJ whole genome shotgun (WGS) entry which is preliminary data.</text>
</comment>
<dbReference type="InterPro" id="IPR003660">
    <property type="entry name" value="HAMP_dom"/>
</dbReference>
<gene>
    <name evidence="9" type="ORF">JI741_00295</name>
</gene>
<dbReference type="Gene3D" id="3.30.450.40">
    <property type="match status" value="1"/>
</dbReference>
<reference evidence="9 10" key="1">
    <citation type="submission" date="2021-01" db="EMBL/GenBank/DDBJ databases">
        <title>Chryseolinea sp. Jin1 Genome sequencing and assembly.</title>
        <authorList>
            <person name="Kim I."/>
        </authorList>
    </citation>
    <scope>NUCLEOTIDE SEQUENCE [LARGE SCALE GENOMIC DNA]</scope>
    <source>
        <strain evidence="9 10">Jin1</strain>
    </source>
</reference>
<keyword evidence="10" id="KW-1185">Reference proteome</keyword>
<evidence type="ECO:0000256" key="4">
    <source>
        <dbReference type="ARBA" id="ARBA00022989"/>
    </source>
</evidence>
<dbReference type="PANTHER" id="PTHR32089">
    <property type="entry name" value="METHYL-ACCEPTING CHEMOTAXIS PROTEIN MCPB"/>
    <property type="match status" value="1"/>
</dbReference>
<keyword evidence="5 7" id="KW-0472">Membrane</keyword>
<dbReference type="InterPro" id="IPR033480">
    <property type="entry name" value="sCache_2"/>
</dbReference>
<evidence type="ECO:0000256" key="6">
    <source>
        <dbReference type="SAM" id="MobiDB-lite"/>
    </source>
</evidence>
<dbReference type="InterPro" id="IPR029016">
    <property type="entry name" value="GAF-like_dom_sf"/>
</dbReference>
<evidence type="ECO:0000256" key="7">
    <source>
        <dbReference type="SAM" id="Phobius"/>
    </source>
</evidence>
<feature type="transmembrane region" description="Helical" evidence="7">
    <location>
        <begin position="228"/>
        <end position="250"/>
    </location>
</feature>
<evidence type="ECO:0000256" key="5">
    <source>
        <dbReference type="ARBA" id="ARBA00023136"/>
    </source>
</evidence>
<accession>A0ABS1KLR1</accession>
<evidence type="ECO:0000256" key="3">
    <source>
        <dbReference type="ARBA" id="ARBA00022692"/>
    </source>
</evidence>
<evidence type="ECO:0000313" key="9">
    <source>
        <dbReference type="EMBL" id="MBL0739627.1"/>
    </source>
</evidence>
<comment type="subcellular location">
    <subcellularLocation>
        <location evidence="1">Cell membrane</location>
        <topology evidence="1">Multi-pass membrane protein</topology>
    </subcellularLocation>
</comment>